<dbReference type="RefSeq" id="WP_348603224.1">
    <property type="nucleotide sequence ID" value="NZ_CP157276.1"/>
</dbReference>
<evidence type="ECO:0000313" key="3">
    <source>
        <dbReference type="EMBL" id="MFM1730027.1"/>
    </source>
</evidence>
<evidence type="ECO:0000256" key="1">
    <source>
        <dbReference type="SAM" id="Phobius"/>
    </source>
</evidence>
<dbReference type="PANTHER" id="PTHR40763">
    <property type="entry name" value="MEMBRANE PROTEIN-RELATED"/>
    <property type="match status" value="1"/>
</dbReference>
<name>A0ABW9FX65_9NOCA</name>
<dbReference type="InterPro" id="IPR012551">
    <property type="entry name" value="DUF1707_SHOCT-like"/>
</dbReference>
<evidence type="ECO:0000313" key="4">
    <source>
        <dbReference type="Proteomes" id="UP001629744"/>
    </source>
</evidence>
<evidence type="ECO:0000259" key="2">
    <source>
        <dbReference type="Pfam" id="PF08044"/>
    </source>
</evidence>
<feature type="domain" description="DUF1707" evidence="2">
    <location>
        <begin position="10"/>
        <end position="61"/>
    </location>
</feature>
<keyword evidence="1" id="KW-1133">Transmembrane helix</keyword>
<protein>
    <submittedName>
        <fullName evidence="3">DUF1707 domain-containing protein</fullName>
    </submittedName>
</protein>
<feature type="transmembrane region" description="Helical" evidence="1">
    <location>
        <begin position="85"/>
        <end position="103"/>
    </location>
</feature>
<proteinExistence type="predicted"/>
<dbReference type="EMBL" id="JBDLNU010000004">
    <property type="protein sequence ID" value="MFM1730027.1"/>
    <property type="molecule type" value="Genomic_DNA"/>
</dbReference>
<dbReference type="Proteomes" id="UP001629744">
    <property type="component" value="Unassembled WGS sequence"/>
</dbReference>
<dbReference type="Pfam" id="PF08044">
    <property type="entry name" value="DUF1707"/>
    <property type="match status" value="1"/>
</dbReference>
<organism evidence="3 4">
    <name type="scientific">Prescottella soli</name>
    <dbReference type="NCBI Taxonomy" id="1543852"/>
    <lineage>
        <taxon>Bacteria</taxon>
        <taxon>Bacillati</taxon>
        <taxon>Actinomycetota</taxon>
        <taxon>Actinomycetes</taxon>
        <taxon>Mycobacteriales</taxon>
        <taxon>Nocardiaceae</taxon>
        <taxon>Prescottella</taxon>
    </lineage>
</organism>
<keyword evidence="1" id="KW-0812">Transmembrane</keyword>
<sequence length="285" mass="30458">MSAPVSAKARARDIDRAQTCGLLDAGYAEGQLDPTEYESRTAAAMTAKTLGELDGLVSDLQIPEHLVEAARASAPAPRRRIPGRVVAAGVVAAVAVVGTVAFMTRGHDAAPATVVGAEPVPAPVAPGEPQPIVIEPIDPVSADGVRDFVRQLAVKFNGDLRVDQVTFYPTYVYFTRMLQDQPHREQDWSYRGGFSPVRTPESRPLDTTTVDLAALDVDRLAEVIATGANRVGVPTGKVEDIFVRADSSTGEGLVSVLFEDKDERRGMVDTRLDGSIVEISKPEGR</sequence>
<keyword evidence="1" id="KW-0472">Membrane</keyword>
<accession>A0ABW9FX65</accession>
<keyword evidence="4" id="KW-1185">Reference proteome</keyword>
<dbReference type="PANTHER" id="PTHR40763:SF4">
    <property type="entry name" value="DUF1707 DOMAIN-CONTAINING PROTEIN"/>
    <property type="match status" value="1"/>
</dbReference>
<reference evidence="3 4" key="1">
    <citation type="submission" date="2023-11" db="EMBL/GenBank/DDBJ databases">
        <authorList>
            <person name="Val-Calvo J."/>
            <person name="Scortti M."/>
            <person name="Vazquez-Boland J."/>
        </authorList>
    </citation>
    <scope>NUCLEOTIDE SEQUENCE [LARGE SCALE GENOMIC DNA]</scope>
    <source>
        <strain evidence="3 4">DSM 46662</strain>
    </source>
</reference>
<gene>
    <name evidence="3" type="ORF">ABEU19_003548</name>
</gene>
<comment type="caution">
    <text evidence="3">The sequence shown here is derived from an EMBL/GenBank/DDBJ whole genome shotgun (WGS) entry which is preliminary data.</text>
</comment>